<keyword evidence="2" id="KW-1185">Reference proteome</keyword>
<evidence type="ECO:0000313" key="1">
    <source>
        <dbReference type="EMBL" id="EAY06063.1"/>
    </source>
</evidence>
<reference evidence="1" key="1">
    <citation type="submission" date="2006-10" db="EMBL/GenBank/DDBJ databases">
        <authorList>
            <person name="Amadeo P."/>
            <person name="Zhao Q."/>
            <person name="Wortman J."/>
            <person name="Fraser-Liggett C."/>
            <person name="Carlton J."/>
        </authorList>
    </citation>
    <scope>NUCLEOTIDE SEQUENCE</scope>
    <source>
        <strain evidence="1">G3</strain>
    </source>
</reference>
<reference evidence="1" key="2">
    <citation type="journal article" date="2007" name="Science">
        <title>Draft genome sequence of the sexually transmitted pathogen Trichomonas vaginalis.</title>
        <authorList>
            <person name="Carlton J.M."/>
            <person name="Hirt R.P."/>
            <person name="Silva J.C."/>
            <person name="Delcher A.L."/>
            <person name="Schatz M."/>
            <person name="Zhao Q."/>
            <person name="Wortman J.R."/>
            <person name="Bidwell S.L."/>
            <person name="Alsmark U.C.M."/>
            <person name="Besteiro S."/>
            <person name="Sicheritz-Ponten T."/>
            <person name="Noel C.J."/>
            <person name="Dacks J.B."/>
            <person name="Foster P.G."/>
            <person name="Simillion C."/>
            <person name="Van de Peer Y."/>
            <person name="Miranda-Saavedra D."/>
            <person name="Barton G.J."/>
            <person name="Westrop G.D."/>
            <person name="Mueller S."/>
            <person name="Dessi D."/>
            <person name="Fiori P.L."/>
            <person name="Ren Q."/>
            <person name="Paulsen I."/>
            <person name="Zhang H."/>
            <person name="Bastida-Corcuera F.D."/>
            <person name="Simoes-Barbosa A."/>
            <person name="Brown M.T."/>
            <person name="Hayes R.D."/>
            <person name="Mukherjee M."/>
            <person name="Okumura C.Y."/>
            <person name="Schneider R."/>
            <person name="Smith A.J."/>
            <person name="Vanacova S."/>
            <person name="Villalvazo M."/>
            <person name="Haas B.J."/>
            <person name="Pertea M."/>
            <person name="Feldblyum T.V."/>
            <person name="Utterback T.R."/>
            <person name="Shu C.L."/>
            <person name="Osoegawa K."/>
            <person name="de Jong P.J."/>
            <person name="Hrdy I."/>
            <person name="Horvathova L."/>
            <person name="Zubacova Z."/>
            <person name="Dolezal P."/>
            <person name="Malik S.B."/>
            <person name="Logsdon J.M. Jr."/>
            <person name="Henze K."/>
            <person name="Gupta A."/>
            <person name="Wang C.C."/>
            <person name="Dunne R.L."/>
            <person name="Upcroft J.A."/>
            <person name="Upcroft P."/>
            <person name="White O."/>
            <person name="Salzberg S.L."/>
            <person name="Tang P."/>
            <person name="Chiu C.-H."/>
            <person name="Lee Y.-S."/>
            <person name="Embley T.M."/>
            <person name="Coombs G.H."/>
            <person name="Mottram J.C."/>
            <person name="Tachezy J."/>
            <person name="Fraser-Liggett C.M."/>
            <person name="Johnson P.J."/>
        </authorList>
    </citation>
    <scope>NUCLEOTIDE SEQUENCE [LARGE SCALE GENOMIC DNA]</scope>
    <source>
        <strain evidence="1">G3</strain>
    </source>
</reference>
<dbReference type="VEuPathDB" id="TrichDB:TVAGG3_0428360"/>
<accession>A2EMR7</accession>
<dbReference type="RefSeq" id="XP_001318286.1">
    <property type="nucleotide sequence ID" value="XM_001318251.1"/>
</dbReference>
<name>A2EMR7_TRIV3</name>
<dbReference type="EMBL" id="DS113433">
    <property type="protein sequence ID" value="EAY06063.1"/>
    <property type="molecule type" value="Genomic_DNA"/>
</dbReference>
<dbReference type="Proteomes" id="UP000001542">
    <property type="component" value="Unassembled WGS sequence"/>
</dbReference>
<dbReference type="KEGG" id="tva:4763938"/>
<evidence type="ECO:0000313" key="2">
    <source>
        <dbReference type="Proteomes" id="UP000001542"/>
    </source>
</evidence>
<dbReference type="AlphaFoldDB" id="A2EMR7"/>
<dbReference type="InParanoid" id="A2EMR7"/>
<organism evidence="1 2">
    <name type="scientific">Trichomonas vaginalis (strain ATCC PRA-98 / G3)</name>
    <dbReference type="NCBI Taxonomy" id="412133"/>
    <lineage>
        <taxon>Eukaryota</taxon>
        <taxon>Metamonada</taxon>
        <taxon>Parabasalia</taxon>
        <taxon>Trichomonadida</taxon>
        <taxon>Trichomonadidae</taxon>
        <taxon>Trichomonas</taxon>
    </lineage>
</organism>
<dbReference type="VEuPathDB" id="TrichDB:TVAG_244950"/>
<proteinExistence type="predicted"/>
<protein>
    <submittedName>
        <fullName evidence="1">Uncharacterized protein</fullName>
    </submittedName>
</protein>
<sequence length="212" mass="24175">MSFYQLVKSSPDYKNYAFQISVSKCGESESKGSHTFSIAWGDLRFENNNITYNKCIIHSSMFIVLDGKSSTCNFSTFRENNQTKSVSLYFGSNSDSEVQTVSYCNVIGNKCETDDDQVLFLCRFNTTVDHCVFLNNTAKYMFWIFFEDCTLTITDSCIQSNSKTGSGTLKLIIENISQFDSFDCFKEPKLMTVKVSRFCSFAEFSNVLFTKK</sequence>
<gene>
    <name evidence="1" type="ORF">TVAG_244950</name>
</gene>